<evidence type="ECO:0000259" key="4">
    <source>
        <dbReference type="PROSITE" id="PS51635"/>
    </source>
</evidence>
<feature type="region of interest" description="Disordered" evidence="3">
    <location>
        <begin position="368"/>
        <end position="404"/>
    </location>
</feature>
<dbReference type="OrthoDB" id="1658288at2759"/>
<dbReference type="AlphaFoldDB" id="A0A8J4PVT6"/>
<feature type="active site" description="Nucleophile" evidence="2">
    <location>
        <position position="52"/>
    </location>
</feature>
<reference evidence="5" key="1">
    <citation type="submission" date="2020-01" db="EMBL/GenBank/DDBJ databases">
        <title>Development of genomics and gene disruption for Polysphondylium violaceum indicates a role for the polyketide synthase stlB in stalk morphogenesis.</title>
        <authorList>
            <person name="Narita B."/>
            <person name="Kawabe Y."/>
            <person name="Kin K."/>
            <person name="Saito T."/>
            <person name="Gibbs R."/>
            <person name="Kuspa A."/>
            <person name="Muzny D."/>
            <person name="Queller D."/>
            <person name="Richards S."/>
            <person name="Strassman J."/>
            <person name="Sucgang R."/>
            <person name="Worley K."/>
            <person name="Schaap P."/>
        </authorList>
    </citation>
    <scope>NUCLEOTIDE SEQUENCE</scope>
    <source>
        <strain evidence="5">QSvi11</strain>
    </source>
</reference>
<protein>
    <recommendedName>
        <fullName evidence="4">PNPLA domain-containing protein</fullName>
    </recommendedName>
</protein>
<dbReference type="Proteomes" id="UP000695562">
    <property type="component" value="Unassembled WGS sequence"/>
</dbReference>
<feature type="active site" description="Proton acceptor" evidence="2">
    <location>
        <position position="225"/>
    </location>
</feature>
<dbReference type="SUPFAM" id="SSF52151">
    <property type="entry name" value="FabD/lysophospholipase-like"/>
    <property type="match status" value="1"/>
</dbReference>
<keyword evidence="1 2" id="KW-0443">Lipid metabolism</keyword>
<accession>A0A8J4PVT6</accession>
<comment type="caution">
    <text evidence="5">The sequence shown here is derived from an EMBL/GenBank/DDBJ whole genome shotgun (WGS) entry which is preliminary data.</text>
</comment>
<dbReference type="CDD" id="cd07213">
    <property type="entry name" value="Pat17_PNPLA8_PNPLA9_like1"/>
    <property type="match status" value="1"/>
</dbReference>
<evidence type="ECO:0000256" key="3">
    <source>
        <dbReference type="SAM" id="MobiDB-lite"/>
    </source>
</evidence>
<evidence type="ECO:0000313" key="6">
    <source>
        <dbReference type="Proteomes" id="UP000695562"/>
    </source>
</evidence>
<dbReference type="PROSITE" id="PS51635">
    <property type="entry name" value="PNPLA"/>
    <property type="match status" value="1"/>
</dbReference>
<dbReference type="GO" id="GO:0016042">
    <property type="term" value="P:lipid catabolic process"/>
    <property type="evidence" value="ECO:0007669"/>
    <property type="project" value="UniProtKB-UniRule"/>
</dbReference>
<feature type="domain" description="PNPLA" evidence="4">
    <location>
        <begin position="15"/>
        <end position="238"/>
    </location>
</feature>
<dbReference type="PANTHER" id="PTHR24138">
    <property type="entry name" value="INTRACELLLAR PHOSPHOLIPASE A FAMILY"/>
    <property type="match status" value="1"/>
</dbReference>
<dbReference type="GO" id="GO:0016787">
    <property type="term" value="F:hydrolase activity"/>
    <property type="evidence" value="ECO:0007669"/>
    <property type="project" value="UniProtKB-UniRule"/>
</dbReference>
<evidence type="ECO:0000313" key="5">
    <source>
        <dbReference type="EMBL" id="KAF2070526.1"/>
    </source>
</evidence>
<dbReference type="InterPro" id="IPR016035">
    <property type="entry name" value="Acyl_Trfase/lysoPLipase"/>
</dbReference>
<name>A0A8J4PVT6_9MYCE</name>
<gene>
    <name evidence="5" type="ORF">CYY_008159</name>
</gene>
<dbReference type="EMBL" id="AJWJ01000480">
    <property type="protein sequence ID" value="KAF2070526.1"/>
    <property type="molecule type" value="Genomic_DNA"/>
</dbReference>
<proteinExistence type="predicted"/>
<dbReference type="InterPro" id="IPR047156">
    <property type="entry name" value="Teg/CotR/CapV-like"/>
</dbReference>
<feature type="short sequence motif" description="GXSXG" evidence="2">
    <location>
        <begin position="50"/>
        <end position="54"/>
    </location>
</feature>
<keyword evidence="2" id="KW-0378">Hydrolase</keyword>
<evidence type="ECO:0000256" key="2">
    <source>
        <dbReference type="PROSITE-ProRule" id="PRU01161"/>
    </source>
</evidence>
<dbReference type="Pfam" id="PF01734">
    <property type="entry name" value="Patatin"/>
    <property type="match status" value="1"/>
</dbReference>
<feature type="short sequence motif" description="DGA/G" evidence="2">
    <location>
        <begin position="225"/>
        <end position="227"/>
    </location>
</feature>
<organism evidence="5 6">
    <name type="scientific">Polysphondylium violaceum</name>
    <dbReference type="NCBI Taxonomy" id="133409"/>
    <lineage>
        <taxon>Eukaryota</taxon>
        <taxon>Amoebozoa</taxon>
        <taxon>Evosea</taxon>
        <taxon>Eumycetozoa</taxon>
        <taxon>Dictyostelia</taxon>
        <taxon>Dictyosteliales</taxon>
        <taxon>Dictyosteliaceae</taxon>
        <taxon>Polysphondylium</taxon>
    </lineage>
</organism>
<sequence>MTKIKKVEKSHYRILSLDGGGVRSIIETVLLKKIIEVFPTFLDNVDLITGASAGGILALELASGKTNEEASEFFKKIVPDIFHKSWYHEFTSLDSAIAPAYTNEKLKEVLQTQFGDMTLKDLPKKILIPAFQLDNHSSSVPEMPDSEKIDADEEYCDEEDQDFEIIPNPHHRKNADGPVTHHRRWAPRFFHNLQSSKTNEHLCVDVALRTSAAPTYFPIYQGFVDGGVYANNPSLCAVTSAISSGIGIENIVVLSLSTGRDGKFVSPDQYGAGNWGLAQWAPTLINMLLDSNVEITDFQCAQLLGTRYHRVDPLLTQNIDLDQPKFIPLLEEIANAVDLTLTFEWVEKFWFKKGDHIRPIFTPTTSPSYTSPILRPRVPKSSQDDDDEEGDNITDTNKENMNASIEVDTTIVTTTSAKSGNDTIDSTTTTTTTSTYTYRSCSIQ</sequence>
<evidence type="ECO:0000256" key="1">
    <source>
        <dbReference type="ARBA" id="ARBA00023098"/>
    </source>
</evidence>
<dbReference type="InterPro" id="IPR002641">
    <property type="entry name" value="PNPLA_dom"/>
</dbReference>
<comment type="caution">
    <text evidence="2">Lacks conserved residue(s) required for the propagation of feature annotation.</text>
</comment>
<dbReference type="Gene3D" id="3.40.1090.10">
    <property type="entry name" value="Cytosolic phospholipase A2 catalytic domain"/>
    <property type="match status" value="1"/>
</dbReference>
<dbReference type="PANTHER" id="PTHR24138:SF10">
    <property type="entry name" value="PHOSPHOLIPASE A2"/>
    <property type="match status" value="1"/>
</dbReference>
<keyword evidence="6" id="KW-1185">Reference proteome</keyword>
<keyword evidence="2" id="KW-0442">Lipid degradation</keyword>